<evidence type="ECO:0000313" key="3">
    <source>
        <dbReference type="Proteomes" id="UP000677668"/>
    </source>
</evidence>
<gene>
    <name evidence="2" type="ORF">J8C05_15150</name>
</gene>
<name>A0ABX8B3W2_9BACT</name>
<dbReference type="EMBL" id="CP072643">
    <property type="protein sequence ID" value="QUV95345.1"/>
    <property type="molecule type" value="Genomic_DNA"/>
</dbReference>
<accession>A0ABX8B3W2</accession>
<sequence>MAYETILVETQNAIARVTLNRPDTLNAMNQTMIGELTEVFTGLAGQTDVRAVVVTGAGRAFSSGGDIRGMLAAAPETAAEAVTAMIERVNGMVLALYNLPQPVIAAINGPAHGLGMSLTLAADYRIAAMSASFSQAFIRIGLVPDGGGTFLLPRVVGWACATDLMLTGRTVPAGEAKTIGLVHQTVADAEFANTVQLCAQQFAAAPTQAIARTKALLRSSKNADFATQLNHERDHQAACATTHDFREGVTAFIEKRPPVFTGR</sequence>
<comment type="similarity">
    <text evidence="1">Belongs to the enoyl-CoA hydratase/isomerase family.</text>
</comment>
<evidence type="ECO:0000256" key="1">
    <source>
        <dbReference type="ARBA" id="ARBA00005254"/>
    </source>
</evidence>
<dbReference type="InterPro" id="IPR001753">
    <property type="entry name" value="Enoyl-CoA_hydra/iso"/>
</dbReference>
<dbReference type="Pfam" id="PF00378">
    <property type="entry name" value="ECH_1"/>
    <property type="match status" value="1"/>
</dbReference>
<dbReference type="PANTHER" id="PTHR43459:SF1">
    <property type="entry name" value="EG:BACN32G11.4 PROTEIN"/>
    <property type="match status" value="1"/>
</dbReference>
<proteinExistence type="inferred from homology"/>
<protein>
    <submittedName>
        <fullName evidence="2">Enoyl-CoA hydratase/isomerase family protein</fullName>
    </submittedName>
</protein>
<dbReference type="PANTHER" id="PTHR43459">
    <property type="entry name" value="ENOYL-COA HYDRATASE"/>
    <property type="match status" value="1"/>
</dbReference>
<keyword evidence="3" id="KW-1185">Reference proteome</keyword>
<organism evidence="2 3">
    <name type="scientific">Chloracidobacterium sp. N</name>
    <dbReference type="NCBI Taxonomy" id="2821540"/>
    <lineage>
        <taxon>Bacteria</taxon>
        <taxon>Pseudomonadati</taxon>
        <taxon>Acidobacteriota</taxon>
        <taxon>Terriglobia</taxon>
        <taxon>Terriglobales</taxon>
        <taxon>Acidobacteriaceae</taxon>
        <taxon>Chloracidobacterium</taxon>
        <taxon>Chloracidobacterium aggregatum</taxon>
    </lineage>
</organism>
<dbReference type="Gene3D" id="3.90.226.10">
    <property type="entry name" value="2-enoyl-CoA Hydratase, Chain A, domain 1"/>
    <property type="match status" value="1"/>
</dbReference>
<dbReference type="SUPFAM" id="SSF52096">
    <property type="entry name" value="ClpP/crotonase"/>
    <property type="match status" value="1"/>
</dbReference>
<dbReference type="Proteomes" id="UP000677668">
    <property type="component" value="Chromosome 2"/>
</dbReference>
<dbReference type="RefSeq" id="WP_211423575.1">
    <property type="nucleotide sequence ID" value="NZ_CP072643.1"/>
</dbReference>
<dbReference type="CDD" id="cd06558">
    <property type="entry name" value="crotonase-like"/>
    <property type="match status" value="1"/>
</dbReference>
<reference evidence="2 3" key="1">
    <citation type="submission" date="2021-03" db="EMBL/GenBank/DDBJ databases">
        <title>Genomic and phenotypic characterization of Chloracidobacterium isolates provides evidence for multiple species.</title>
        <authorList>
            <person name="Saini M.K."/>
            <person name="Costas A.M.G."/>
            <person name="Tank M."/>
            <person name="Bryant D.A."/>
        </authorList>
    </citation>
    <scope>NUCLEOTIDE SEQUENCE [LARGE SCALE GENOMIC DNA]</scope>
    <source>
        <strain evidence="2 3">N</strain>
    </source>
</reference>
<dbReference type="InterPro" id="IPR029045">
    <property type="entry name" value="ClpP/crotonase-like_dom_sf"/>
</dbReference>
<dbReference type="Gene3D" id="1.10.12.10">
    <property type="entry name" value="Lyase 2-enoyl-coa Hydratase, Chain A, domain 2"/>
    <property type="match status" value="1"/>
</dbReference>
<evidence type="ECO:0000313" key="2">
    <source>
        <dbReference type="EMBL" id="QUV95345.1"/>
    </source>
</evidence>
<dbReference type="InterPro" id="IPR014748">
    <property type="entry name" value="Enoyl-CoA_hydra_C"/>
</dbReference>